<dbReference type="EMBL" id="BAAAQN010000034">
    <property type="protein sequence ID" value="GAA2042668.1"/>
    <property type="molecule type" value="Genomic_DNA"/>
</dbReference>
<name>A0ABN2UTE5_9ACTN</name>
<dbReference type="PANTHER" id="PTHR11136">
    <property type="entry name" value="FOLYLPOLYGLUTAMATE SYNTHASE-RELATED"/>
    <property type="match status" value="1"/>
</dbReference>
<dbReference type="SUPFAM" id="SSF53623">
    <property type="entry name" value="MurD-like peptide ligases, catalytic domain"/>
    <property type="match status" value="1"/>
</dbReference>
<evidence type="ECO:0000256" key="4">
    <source>
        <dbReference type="ARBA" id="ARBA00022723"/>
    </source>
</evidence>
<comment type="caution">
    <text evidence="11">The sequence shown here is derived from an EMBL/GenBank/DDBJ whole genome shotgun (WGS) entry which is preliminary data.</text>
</comment>
<accession>A0ABN2UTE5</accession>
<organism evidence="11 12">
    <name type="scientific">Catenulispora yoronensis</name>
    <dbReference type="NCBI Taxonomy" id="450799"/>
    <lineage>
        <taxon>Bacteria</taxon>
        <taxon>Bacillati</taxon>
        <taxon>Actinomycetota</taxon>
        <taxon>Actinomycetes</taxon>
        <taxon>Catenulisporales</taxon>
        <taxon>Catenulisporaceae</taxon>
        <taxon>Catenulispora</taxon>
    </lineage>
</organism>
<dbReference type="SUPFAM" id="SSF53244">
    <property type="entry name" value="MurD-like peptide ligases, peptide-binding domain"/>
    <property type="match status" value="1"/>
</dbReference>
<gene>
    <name evidence="11" type="ORF">GCM10009839_51910</name>
</gene>
<evidence type="ECO:0000256" key="7">
    <source>
        <dbReference type="ARBA" id="ARBA00022842"/>
    </source>
</evidence>
<comment type="catalytic activity">
    <reaction evidence="9">
        <text>(6S)-5,6,7,8-tetrahydrofolyl-(gamma-L-Glu)(n) + L-glutamate + ATP = (6S)-5,6,7,8-tetrahydrofolyl-(gamma-L-Glu)(n+1) + ADP + phosphate + H(+)</text>
        <dbReference type="Rhea" id="RHEA:10580"/>
        <dbReference type="Rhea" id="RHEA-COMP:14738"/>
        <dbReference type="Rhea" id="RHEA-COMP:14740"/>
        <dbReference type="ChEBI" id="CHEBI:15378"/>
        <dbReference type="ChEBI" id="CHEBI:29985"/>
        <dbReference type="ChEBI" id="CHEBI:30616"/>
        <dbReference type="ChEBI" id="CHEBI:43474"/>
        <dbReference type="ChEBI" id="CHEBI:141005"/>
        <dbReference type="ChEBI" id="CHEBI:456216"/>
        <dbReference type="EC" id="6.3.2.17"/>
    </reaction>
</comment>
<dbReference type="InterPro" id="IPR036615">
    <property type="entry name" value="Mur_ligase_C_dom_sf"/>
</dbReference>
<dbReference type="Proteomes" id="UP001500751">
    <property type="component" value="Unassembled WGS sequence"/>
</dbReference>
<evidence type="ECO:0000313" key="12">
    <source>
        <dbReference type="Proteomes" id="UP001500751"/>
    </source>
</evidence>
<protein>
    <recommendedName>
        <fullName evidence="2">tetrahydrofolate synthase</fullName>
        <ecNumber evidence="2">6.3.2.17</ecNumber>
    </recommendedName>
    <alternativeName>
        <fullName evidence="8">Tetrahydrofolylpolyglutamate synthase</fullName>
    </alternativeName>
</protein>
<keyword evidence="4" id="KW-0479">Metal-binding</keyword>
<dbReference type="PANTHER" id="PTHR11136:SF0">
    <property type="entry name" value="DIHYDROFOLATE SYNTHETASE-RELATED"/>
    <property type="match status" value="1"/>
</dbReference>
<keyword evidence="3" id="KW-0436">Ligase</keyword>
<proteinExistence type="inferred from homology"/>
<evidence type="ECO:0000313" key="11">
    <source>
        <dbReference type="EMBL" id="GAA2042668.1"/>
    </source>
</evidence>
<sequence>MGFERLYGTWLPSSYEEAVEFLYAELTPAGRGQFSGADGFERSKRYLALLGNPQDRVQAVHIAGTAGKGSISYGVSRLLTAHGLTVGCHVSPHVYDIRERLQIDSELCGKEQFRDLLAGCLPAIRQMAGSPSGCPTFFEVTVGMAFLLFAQQGCDVAVVETGLGGLFDTTNTITRRDKLAVISRIGLDHQVVLGDTVELIAQQKAGILGCDRAVAARSADDSVNQVLVQEAARHGCDLAFIPSEPGLGRAPHEAENAGLILAAARITLASRNRELDEAAARTDLAASASRLPGRMEPVHGPGGEVVAVLDGAHNPLKLAALCDSLAAQYGPEARFPWIFACRADKAMSEMIGIIAEHASAIMFGQFAVLGGDVPVGRSATAEQLLDAARTAGAADLCQGLDVPRLVGLGRASGSPVVVAGSFYYLADMRRAIENAVR</sequence>
<evidence type="ECO:0000256" key="1">
    <source>
        <dbReference type="ARBA" id="ARBA00008276"/>
    </source>
</evidence>
<evidence type="ECO:0000256" key="9">
    <source>
        <dbReference type="ARBA" id="ARBA00047493"/>
    </source>
</evidence>
<dbReference type="Gene3D" id="3.90.190.20">
    <property type="entry name" value="Mur ligase, C-terminal domain"/>
    <property type="match status" value="1"/>
</dbReference>
<keyword evidence="6" id="KW-0067">ATP-binding</keyword>
<dbReference type="NCBIfam" id="TIGR01499">
    <property type="entry name" value="folC"/>
    <property type="match status" value="1"/>
</dbReference>
<keyword evidence="5" id="KW-0547">Nucleotide-binding</keyword>
<dbReference type="Gene3D" id="3.40.1190.10">
    <property type="entry name" value="Mur-like, catalytic domain"/>
    <property type="match status" value="1"/>
</dbReference>
<dbReference type="InterPro" id="IPR001645">
    <property type="entry name" value="Folylpolyglutamate_synth"/>
</dbReference>
<evidence type="ECO:0000256" key="8">
    <source>
        <dbReference type="ARBA" id="ARBA00030592"/>
    </source>
</evidence>
<evidence type="ECO:0000256" key="2">
    <source>
        <dbReference type="ARBA" id="ARBA00013025"/>
    </source>
</evidence>
<dbReference type="RefSeq" id="WP_344668261.1">
    <property type="nucleotide sequence ID" value="NZ_BAAAQN010000034.1"/>
</dbReference>
<dbReference type="InterPro" id="IPR036565">
    <property type="entry name" value="Mur-like_cat_sf"/>
</dbReference>
<feature type="domain" description="Mur ligase C-terminal" evidence="10">
    <location>
        <begin position="293"/>
        <end position="394"/>
    </location>
</feature>
<dbReference type="InterPro" id="IPR004101">
    <property type="entry name" value="Mur_ligase_C"/>
</dbReference>
<evidence type="ECO:0000259" key="10">
    <source>
        <dbReference type="Pfam" id="PF02875"/>
    </source>
</evidence>
<dbReference type="EC" id="6.3.2.17" evidence="2"/>
<evidence type="ECO:0000256" key="6">
    <source>
        <dbReference type="ARBA" id="ARBA00022840"/>
    </source>
</evidence>
<keyword evidence="12" id="KW-1185">Reference proteome</keyword>
<keyword evidence="7" id="KW-0460">Magnesium</keyword>
<reference evidence="11 12" key="1">
    <citation type="journal article" date="2019" name="Int. J. Syst. Evol. Microbiol.">
        <title>The Global Catalogue of Microorganisms (GCM) 10K type strain sequencing project: providing services to taxonomists for standard genome sequencing and annotation.</title>
        <authorList>
            <consortium name="The Broad Institute Genomics Platform"/>
            <consortium name="The Broad Institute Genome Sequencing Center for Infectious Disease"/>
            <person name="Wu L."/>
            <person name="Ma J."/>
        </authorList>
    </citation>
    <scope>NUCLEOTIDE SEQUENCE [LARGE SCALE GENOMIC DNA]</scope>
    <source>
        <strain evidence="11 12">JCM 16014</strain>
    </source>
</reference>
<evidence type="ECO:0000256" key="5">
    <source>
        <dbReference type="ARBA" id="ARBA00022741"/>
    </source>
</evidence>
<evidence type="ECO:0000256" key="3">
    <source>
        <dbReference type="ARBA" id="ARBA00022598"/>
    </source>
</evidence>
<dbReference type="Pfam" id="PF02875">
    <property type="entry name" value="Mur_ligase_C"/>
    <property type="match status" value="1"/>
</dbReference>
<comment type="similarity">
    <text evidence="1">Belongs to the folylpolyglutamate synthase family.</text>
</comment>